<name>C7RTV5_ACCRE</name>
<reference evidence="1" key="2">
    <citation type="submission" date="2009-09" db="EMBL/GenBank/DDBJ databases">
        <title>Complete sequence of chromosome of Candidatus Accumulibacter phosphatis clade IIA str. UW-1.</title>
        <authorList>
            <consortium name="US DOE Joint Genome Institute"/>
            <person name="Martin H.G."/>
            <person name="Ivanova N."/>
            <person name="Kunin V."/>
            <person name="Warnecke F."/>
            <person name="Barry K."/>
            <person name="He S."/>
            <person name="Salamov A."/>
            <person name="Szeto E."/>
            <person name="Dalin E."/>
            <person name="Pangilinan J.L."/>
            <person name="Lapidus A."/>
            <person name="Lowry S."/>
            <person name="Kyrpides N.C."/>
            <person name="McMahon K.D."/>
            <person name="Hugenholtz P."/>
        </authorList>
    </citation>
    <scope>NUCLEOTIDE SEQUENCE [LARGE SCALE GENOMIC DNA]</scope>
    <source>
        <strain evidence="1">UW-1</strain>
    </source>
</reference>
<evidence type="ECO:0000313" key="1">
    <source>
        <dbReference type="EMBL" id="ACV34931.1"/>
    </source>
</evidence>
<organism evidence="1">
    <name type="scientific">Accumulibacter regalis</name>
    <dbReference type="NCBI Taxonomy" id="522306"/>
    <lineage>
        <taxon>Bacteria</taxon>
        <taxon>Pseudomonadati</taxon>
        <taxon>Pseudomonadota</taxon>
        <taxon>Betaproteobacteria</taxon>
        <taxon>Candidatus Accumulibacter</taxon>
    </lineage>
</organism>
<dbReference type="EMBL" id="CP001715">
    <property type="protein sequence ID" value="ACV34931.1"/>
    <property type="molecule type" value="Genomic_DNA"/>
</dbReference>
<dbReference type="STRING" id="522306.CAP2UW1_1617"/>
<reference evidence="1" key="1">
    <citation type="submission" date="2009-08" db="EMBL/GenBank/DDBJ databases">
        <authorList>
            <consortium name="US DOE Joint Genome Institute"/>
            <person name="Lucas S."/>
            <person name="Copeland A."/>
            <person name="Lapidus A."/>
            <person name="Glavina del Rio T."/>
            <person name="Dalin E."/>
            <person name="Tice H."/>
            <person name="Bruce D."/>
            <person name="Barry K."/>
            <person name="Pitluck S."/>
            <person name="Lowry S."/>
            <person name="Larimer F."/>
            <person name="Land M."/>
            <person name="Hauser L."/>
            <person name="Kyrpides N."/>
            <person name="Ivanova N."/>
            <person name="McMahon K.D."/>
            <person name="Hugenholtz P."/>
        </authorList>
    </citation>
    <scope>NUCLEOTIDE SEQUENCE</scope>
    <source>
        <strain evidence="1">UW-1</strain>
    </source>
</reference>
<proteinExistence type="predicted"/>
<dbReference type="HOGENOM" id="CLU_1599997_0_0_4"/>
<dbReference type="AlphaFoldDB" id="C7RTV5"/>
<protein>
    <submittedName>
        <fullName evidence="1">Uncharacterized protein</fullName>
    </submittedName>
</protein>
<accession>C7RTV5</accession>
<sequence length="189" mass="20189">MSRHAELDDDPSGRVSSFHTPWRVTRLVWAIAAAVLAVSVLADEGGAAAGPAALPSDPQIGDCVIFREGGAGLLLRTPVYWLRGSIAGVSRTRRTAQACPRIGKQAAAQTPADHARLAAAMPCVDKGADAVEVDVTRVQVSVEDWETPWSPQQGTTGWLFRGKFLEQTLKKGEVIDMDATWLLRCAADG</sequence>
<dbReference type="eggNOG" id="ENOG5032YRD">
    <property type="taxonomic scope" value="Bacteria"/>
</dbReference>
<dbReference type="KEGG" id="app:CAP2UW1_1617"/>
<gene>
    <name evidence="1" type="ordered locus">CAP2UW1_1617</name>
</gene>